<accession>A0A4C2AA63</accession>
<name>A0A4C2AA63_EUMVA</name>
<dbReference type="Proteomes" id="UP000299102">
    <property type="component" value="Unassembled WGS sequence"/>
</dbReference>
<evidence type="ECO:0000313" key="2">
    <source>
        <dbReference type="EMBL" id="GBP96253.1"/>
    </source>
</evidence>
<dbReference type="EMBL" id="BGZK01002759">
    <property type="protein sequence ID" value="GBP96253.1"/>
    <property type="molecule type" value="Genomic_DNA"/>
</dbReference>
<comment type="caution">
    <text evidence="2">The sequence shown here is derived from an EMBL/GenBank/DDBJ whole genome shotgun (WGS) entry which is preliminary data.</text>
</comment>
<protein>
    <submittedName>
        <fullName evidence="2">Uncharacterized protein</fullName>
    </submittedName>
</protein>
<reference evidence="2 3" key="1">
    <citation type="journal article" date="2019" name="Commun. Biol.">
        <title>The bagworm genome reveals a unique fibroin gene that provides high tensile strength.</title>
        <authorList>
            <person name="Kono N."/>
            <person name="Nakamura H."/>
            <person name="Ohtoshi R."/>
            <person name="Tomita M."/>
            <person name="Numata K."/>
            <person name="Arakawa K."/>
        </authorList>
    </citation>
    <scope>NUCLEOTIDE SEQUENCE [LARGE SCALE GENOMIC DNA]</scope>
</reference>
<evidence type="ECO:0000313" key="3">
    <source>
        <dbReference type="Proteomes" id="UP000299102"/>
    </source>
</evidence>
<sequence length="122" mass="13883">MCYQTPINDFRVNKVDTPPTVNASVLVHRVYRERRSRRSGESVRKCGQNEGYGCWRRPSRVDLADTLMNSCDIKFTGTTVDDQPSSSVEIPDKRCRSAAPPSLDKRFDKFHHSPCSTTFKGQ</sequence>
<organism evidence="2 3">
    <name type="scientific">Eumeta variegata</name>
    <name type="common">Bagworm moth</name>
    <name type="synonym">Eumeta japonica</name>
    <dbReference type="NCBI Taxonomy" id="151549"/>
    <lineage>
        <taxon>Eukaryota</taxon>
        <taxon>Metazoa</taxon>
        <taxon>Ecdysozoa</taxon>
        <taxon>Arthropoda</taxon>
        <taxon>Hexapoda</taxon>
        <taxon>Insecta</taxon>
        <taxon>Pterygota</taxon>
        <taxon>Neoptera</taxon>
        <taxon>Endopterygota</taxon>
        <taxon>Lepidoptera</taxon>
        <taxon>Glossata</taxon>
        <taxon>Ditrysia</taxon>
        <taxon>Tineoidea</taxon>
        <taxon>Psychidae</taxon>
        <taxon>Oiketicinae</taxon>
        <taxon>Eumeta</taxon>
    </lineage>
</organism>
<dbReference type="AlphaFoldDB" id="A0A4C2AA63"/>
<proteinExistence type="predicted"/>
<feature type="region of interest" description="Disordered" evidence="1">
    <location>
        <begin position="80"/>
        <end position="101"/>
    </location>
</feature>
<evidence type="ECO:0000256" key="1">
    <source>
        <dbReference type="SAM" id="MobiDB-lite"/>
    </source>
</evidence>
<gene>
    <name evidence="2" type="ORF">EVAR_71317_1</name>
</gene>
<keyword evidence="3" id="KW-1185">Reference proteome</keyword>